<evidence type="ECO:0000313" key="1">
    <source>
        <dbReference type="EMBL" id="CAI0560515.1"/>
    </source>
</evidence>
<proteinExistence type="predicted"/>
<dbReference type="EMBL" id="CAMGYJ010000011">
    <property type="protein sequence ID" value="CAI0560515.1"/>
    <property type="molecule type" value="Genomic_DNA"/>
</dbReference>
<sequence>MATEANKAHHTGQPKFSTDVAILKRFNSKFLLTLN</sequence>
<evidence type="ECO:0000313" key="2">
    <source>
        <dbReference type="Proteomes" id="UP001154282"/>
    </source>
</evidence>
<dbReference type="Proteomes" id="UP001154282">
    <property type="component" value="Unassembled WGS sequence"/>
</dbReference>
<keyword evidence="2" id="KW-1185">Reference proteome</keyword>
<name>A0AAV0RSD8_9ROSI</name>
<accession>A0AAV0RSD8</accession>
<reference evidence="1" key="1">
    <citation type="submission" date="2022-08" db="EMBL/GenBank/DDBJ databases">
        <authorList>
            <person name="Gutierrez-Valencia J."/>
        </authorList>
    </citation>
    <scope>NUCLEOTIDE SEQUENCE</scope>
</reference>
<dbReference type="AlphaFoldDB" id="A0AAV0RSD8"/>
<protein>
    <submittedName>
        <fullName evidence="1">Uncharacterized protein</fullName>
    </submittedName>
</protein>
<organism evidence="1 2">
    <name type="scientific">Linum tenue</name>
    <dbReference type="NCBI Taxonomy" id="586396"/>
    <lineage>
        <taxon>Eukaryota</taxon>
        <taxon>Viridiplantae</taxon>
        <taxon>Streptophyta</taxon>
        <taxon>Embryophyta</taxon>
        <taxon>Tracheophyta</taxon>
        <taxon>Spermatophyta</taxon>
        <taxon>Magnoliopsida</taxon>
        <taxon>eudicotyledons</taxon>
        <taxon>Gunneridae</taxon>
        <taxon>Pentapetalae</taxon>
        <taxon>rosids</taxon>
        <taxon>fabids</taxon>
        <taxon>Malpighiales</taxon>
        <taxon>Linaceae</taxon>
        <taxon>Linum</taxon>
    </lineage>
</organism>
<gene>
    <name evidence="1" type="ORF">LITE_LOCUS49727</name>
</gene>
<comment type="caution">
    <text evidence="1">The sequence shown here is derived from an EMBL/GenBank/DDBJ whole genome shotgun (WGS) entry which is preliminary data.</text>
</comment>